<feature type="domain" description="CobN/magnesium chelatase" evidence="11">
    <location>
        <begin position="805"/>
        <end position="1218"/>
    </location>
</feature>
<feature type="region of interest" description="Disordered" evidence="10">
    <location>
        <begin position="386"/>
        <end position="406"/>
    </location>
</feature>
<evidence type="ECO:0000313" key="14">
    <source>
        <dbReference type="Proteomes" id="UP000001929"/>
    </source>
</evidence>
<evidence type="ECO:0000256" key="4">
    <source>
        <dbReference type="ARBA" id="ARBA00022598"/>
    </source>
</evidence>
<keyword evidence="7" id="KW-0149">Chlorophyll biosynthesis</keyword>
<evidence type="ECO:0000313" key="13">
    <source>
        <dbReference type="EMBL" id="ABC21425.1"/>
    </source>
</evidence>
<dbReference type="EnsemblBacteria" id="ABC21425">
    <property type="protein sequence ID" value="ABC21425"/>
    <property type="gene ID" value="Rru_A0621"/>
</dbReference>
<dbReference type="Pfam" id="PF02514">
    <property type="entry name" value="CobN-Mg_chel"/>
    <property type="match status" value="2"/>
</dbReference>
<dbReference type="InterPro" id="IPR003672">
    <property type="entry name" value="CobN/Mg_chltase"/>
</dbReference>
<keyword evidence="5" id="KW-0547">Nucleotide-binding</keyword>
<organism evidence="13 14">
    <name type="scientific">Rhodospirillum rubrum (strain ATCC 11170 / ATH 1.1.1 / DSM 467 / LMG 4362 / NCIMB 8255 / S1)</name>
    <dbReference type="NCBI Taxonomy" id="269796"/>
    <lineage>
        <taxon>Bacteria</taxon>
        <taxon>Pseudomonadati</taxon>
        <taxon>Pseudomonadota</taxon>
        <taxon>Alphaproteobacteria</taxon>
        <taxon>Rhodospirillales</taxon>
        <taxon>Rhodospirillaceae</taxon>
        <taxon>Rhodospirillum</taxon>
    </lineage>
</organism>
<dbReference type="HOGENOM" id="CLU_002017_1_2_5"/>
<dbReference type="PATRIC" id="fig|269796.9.peg.676"/>
<keyword evidence="14" id="KW-1185">Reference proteome</keyword>
<evidence type="ECO:0000259" key="12">
    <source>
        <dbReference type="Pfam" id="PF11965"/>
    </source>
</evidence>
<dbReference type="EMBL" id="CP000230">
    <property type="protein sequence ID" value="ABC21425.1"/>
    <property type="molecule type" value="Genomic_DNA"/>
</dbReference>
<evidence type="ECO:0000256" key="7">
    <source>
        <dbReference type="ARBA" id="ARBA00023171"/>
    </source>
</evidence>
<dbReference type="PhylomeDB" id="Q2RWS0"/>
<proteinExistence type="inferred from homology"/>
<evidence type="ECO:0000256" key="2">
    <source>
        <dbReference type="ARBA" id="ARBA00012825"/>
    </source>
</evidence>
<accession>Q2RWS0</accession>
<comment type="similarity">
    <text evidence="1">Belongs to the Mg-chelatase subunit H family.</text>
</comment>
<dbReference type="eggNOG" id="COG1429">
    <property type="taxonomic scope" value="Bacteria"/>
</dbReference>
<dbReference type="PANTHER" id="PTHR44119:SF1">
    <property type="entry name" value="MAGNESIUM-CHELATASE SUBUNIT CHLH, CHLOROPLASTIC"/>
    <property type="match status" value="1"/>
</dbReference>
<sequence length="1242" mass="134827">MQKHTSAADTPVRVVILTLDGHLSSAVHRAWRSLDREMPGLTLSLHSAVDWVSNPDALARCLEDVARGDIIIVTMLFMEEHILPVLPALQARRDSCDAMVGCLAAGEIIRLTRLGGFTMDGGQRGPLALLKRLRGDKGKTASSDSGAQQMAMLRRIPKILKLIPGKAQDIRAYFLTLQYWLAGSDENVANMVRHLVGRYASGPRAALRGQFKAVAATEYPDMGLYHPDLPGRVTERLERLPRPVSAERGTVGLLVMRAYILAGNTAHYDGVIRAMEAKGLRVVPAFACGLDARSAVETYFMRDGRASVDAVVSLTGFSLVGGPAYNDAHAAEETLAKLDVPYLTTMAVEFQTLEEWEASERGLMPVEATMMVAIPELDGATAPMVFGGRSDDESSPSGGPGGHEMRAHPERVQALAARVARLVALRRAKRAERRVAIVLFNFPPNAGATGTAAYLSVYASLLNTLRALKAEGYTLDVPEDEDTLRKAILGGNAQQLGTPANVHARIPVDDHVARETHLAEIEAAWGPAPGRELTDGADLFILGVRFGNVFIGIQPAFGYEGDPMRLLFEHGFAPTHAFNAFYRWLREDFSAHAVVHFGMHGAVEFMPGKQAGLSAACWPERLIGDLPNLYLYAANNPSEGLLAKRRSAATLITYLTPPVTQAGLHRGLLDLKASLERWRALPPDDDERLRMIEIIQAQAADLDLVSAEPAWSVEAAPEEAAKLTAAVLELEYTLIPHGMHVIGEPVSVEARVDLLGAIAEASHGQRPAPAALEALVGGRPLAQILAAGAMDNTEANRALITELTAMDGHLKVDSELPALIRGLDGRFIRPAPGGDLLRTPAILPTGRNLHGFDPFRIPSAFAVADGARQADRILARHCADGNPLPETIAMVLWGTDNLKSEGGPIAQALALMGAKPRFDGYGRLTGAALVPLADLGRPRVDVVFTLSGIFRDLLPLQTKLLAEAAQLAAAADEPPEMNYVRKHSLAYMKTHDCDLETASLRVFSNADGAYGSNVNQLIDSGRWEDEDELAEIFTRRKCFAYGRDGKAAPQAALMQSMLADVQMAYQNLESVELGVTSIDHYFDTLGGISRAVGRAKGTTIPVYIGDQTKGEGKVRTLAEQVSLETRTRALNPKWYEGMLAHGYEGVRQIEAHVTNTMGWSATTGQVAPWVYKQITETFLLDEEMRNRLAELNPTASARVAHRLIEAHERQYWTPDAEMLEQLRRVGEELEDRLENVSEGVAA</sequence>
<dbReference type="STRING" id="269796.Rru_A0621"/>
<dbReference type="CDD" id="cd10150">
    <property type="entry name" value="CobN_like"/>
    <property type="match status" value="1"/>
</dbReference>
<dbReference type="GO" id="GO:0005524">
    <property type="term" value="F:ATP binding"/>
    <property type="evidence" value="ECO:0007669"/>
    <property type="project" value="UniProtKB-KW"/>
</dbReference>
<dbReference type="NCBIfam" id="TIGR02025">
    <property type="entry name" value="BchH"/>
    <property type="match status" value="1"/>
</dbReference>
<evidence type="ECO:0000259" key="11">
    <source>
        <dbReference type="Pfam" id="PF02514"/>
    </source>
</evidence>
<keyword evidence="6" id="KW-0067">ATP-binding</keyword>
<dbReference type="InterPro" id="IPR022571">
    <property type="entry name" value="Mg_chelatase_H_N"/>
</dbReference>
<evidence type="ECO:0000256" key="8">
    <source>
        <dbReference type="ARBA" id="ARBA00023444"/>
    </source>
</evidence>
<feature type="domain" description="CobN/magnesium chelatase" evidence="11">
    <location>
        <begin position="178"/>
        <end position="771"/>
    </location>
</feature>
<evidence type="ECO:0000256" key="3">
    <source>
        <dbReference type="ARBA" id="ARBA00022531"/>
    </source>
</evidence>
<dbReference type="KEGG" id="rru:Rru_A0621"/>
<evidence type="ECO:0000256" key="5">
    <source>
        <dbReference type="ARBA" id="ARBA00022741"/>
    </source>
</evidence>
<name>Q2RWS0_RHORT</name>
<dbReference type="InterPro" id="IPR011771">
    <property type="entry name" value="BchH"/>
</dbReference>
<keyword evidence="3" id="KW-0602">Photosynthesis</keyword>
<evidence type="ECO:0000256" key="6">
    <source>
        <dbReference type="ARBA" id="ARBA00022840"/>
    </source>
</evidence>
<keyword evidence="4 13" id="KW-0436">Ligase</keyword>
<dbReference type="AlphaFoldDB" id="Q2RWS0"/>
<comment type="catalytic activity">
    <reaction evidence="9">
        <text>protoporphyrin IX + Mg(2+) + ATP + H2O = Mg-protoporphyrin IX + ADP + phosphate + 3 H(+)</text>
        <dbReference type="Rhea" id="RHEA:13961"/>
        <dbReference type="ChEBI" id="CHEBI:15377"/>
        <dbReference type="ChEBI" id="CHEBI:15378"/>
        <dbReference type="ChEBI" id="CHEBI:18420"/>
        <dbReference type="ChEBI" id="CHEBI:30616"/>
        <dbReference type="ChEBI" id="CHEBI:43474"/>
        <dbReference type="ChEBI" id="CHEBI:57306"/>
        <dbReference type="ChEBI" id="CHEBI:60492"/>
        <dbReference type="ChEBI" id="CHEBI:456216"/>
        <dbReference type="EC" id="6.6.1.1"/>
    </reaction>
</comment>
<gene>
    <name evidence="13" type="ordered locus">Rru_A0621</name>
</gene>
<dbReference type="Proteomes" id="UP000001929">
    <property type="component" value="Chromosome"/>
</dbReference>
<evidence type="ECO:0000256" key="10">
    <source>
        <dbReference type="SAM" id="MobiDB-lite"/>
    </source>
</evidence>
<dbReference type="RefSeq" id="WP_011388379.1">
    <property type="nucleotide sequence ID" value="NC_007643.1"/>
</dbReference>
<reference evidence="13 14" key="1">
    <citation type="journal article" date="2011" name="Stand. Genomic Sci.">
        <title>Complete genome sequence of Rhodospirillum rubrum type strain (S1).</title>
        <authorList>
            <person name="Munk A.C."/>
            <person name="Copeland A."/>
            <person name="Lucas S."/>
            <person name="Lapidus A."/>
            <person name="Del Rio T.G."/>
            <person name="Barry K."/>
            <person name="Detter J.C."/>
            <person name="Hammon N."/>
            <person name="Israni S."/>
            <person name="Pitluck S."/>
            <person name="Brettin T."/>
            <person name="Bruce D."/>
            <person name="Han C."/>
            <person name="Tapia R."/>
            <person name="Gilna P."/>
            <person name="Schmutz J."/>
            <person name="Larimer F."/>
            <person name="Land M."/>
            <person name="Kyrpides N.C."/>
            <person name="Mavromatis K."/>
            <person name="Richardson P."/>
            <person name="Rohde M."/>
            <person name="Goker M."/>
            <person name="Klenk H.P."/>
            <person name="Zhang Y."/>
            <person name="Roberts G.P."/>
            <person name="Reslewic S."/>
            <person name="Schwartz D.C."/>
        </authorList>
    </citation>
    <scope>NUCLEOTIDE SEQUENCE [LARGE SCALE GENOMIC DNA]</scope>
    <source>
        <strain evidence="14">ATCC 11170 / ATH 1.1.1 / DSM 467 / LMG 4362 / NCIMB 8255 / S1</strain>
    </source>
</reference>
<comment type="pathway">
    <text evidence="8">Porphyrin-containing compound metabolism.</text>
</comment>
<feature type="domain" description="Magnesium chelatase subunit H N-terminal" evidence="12">
    <location>
        <begin position="13"/>
        <end position="174"/>
    </location>
</feature>
<dbReference type="GO" id="GO:0016851">
    <property type="term" value="F:magnesium chelatase activity"/>
    <property type="evidence" value="ECO:0007669"/>
    <property type="project" value="UniProtKB-EC"/>
</dbReference>
<evidence type="ECO:0000256" key="1">
    <source>
        <dbReference type="ARBA" id="ARBA00010851"/>
    </source>
</evidence>
<dbReference type="PANTHER" id="PTHR44119">
    <property type="entry name" value="MAGNESIUM-CHELATASE SUBUNIT CHLH, CHLOROPLASTIC"/>
    <property type="match status" value="1"/>
</dbReference>
<dbReference type="GO" id="GO:0015995">
    <property type="term" value="P:chlorophyll biosynthetic process"/>
    <property type="evidence" value="ECO:0007669"/>
    <property type="project" value="UniProtKB-KW"/>
</dbReference>
<dbReference type="Pfam" id="PF11965">
    <property type="entry name" value="DUF3479"/>
    <property type="match status" value="1"/>
</dbReference>
<dbReference type="NCBIfam" id="NF009942">
    <property type="entry name" value="PRK13405.1"/>
    <property type="match status" value="1"/>
</dbReference>
<dbReference type="EC" id="6.6.1.1" evidence="2"/>
<dbReference type="GO" id="GO:0015979">
    <property type="term" value="P:photosynthesis"/>
    <property type="evidence" value="ECO:0007669"/>
    <property type="project" value="UniProtKB-KW"/>
</dbReference>
<protein>
    <recommendedName>
        <fullName evidence="2">magnesium chelatase</fullName>
        <ecNumber evidence="2">6.6.1.1</ecNumber>
    </recommendedName>
</protein>
<evidence type="ECO:0000256" key="9">
    <source>
        <dbReference type="ARBA" id="ARBA00048693"/>
    </source>
</evidence>